<comment type="caution">
    <text evidence="2">The sequence shown here is derived from an EMBL/GenBank/DDBJ whole genome shotgun (WGS) entry which is preliminary data.</text>
</comment>
<proteinExistence type="predicted"/>
<evidence type="ECO:0000313" key="3">
    <source>
        <dbReference type="Proteomes" id="UP000004018"/>
    </source>
</evidence>
<feature type="region of interest" description="Disordered" evidence="1">
    <location>
        <begin position="1"/>
        <end position="25"/>
    </location>
</feature>
<feature type="region of interest" description="Disordered" evidence="1">
    <location>
        <begin position="259"/>
        <end position="304"/>
    </location>
</feature>
<evidence type="ECO:0000313" key="2">
    <source>
        <dbReference type="EMBL" id="EGL42112.1"/>
    </source>
</evidence>
<reference evidence="2 3" key="1">
    <citation type="submission" date="2011-04" db="EMBL/GenBank/DDBJ databases">
        <authorList>
            <person name="Harkins D.M."/>
            <person name="Madupu R."/>
            <person name="Durkin A.S."/>
            <person name="Torralba M."/>
            <person name="Methe B."/>
            <person name="Sutton G.G."/>
            <person name="Nelson K.E."/>
        </authorList>
    </citation>
    <scope>NUCLEOTIDE SEQUENCE [LARGE SCALE GENOMIC DNA]</scope>
    <source>
        <strain evidence="2 3">UPII 199-6</strain>
    </source>
</reference>
<feature type="compositionally biased region" description="Basic and acidic residues" evidence="1">
    <location>
        <begin position="284"/>
        <end position="297"/>
    </location>
</feature>
<keyword evidence="3" id="KW-1185">Reference proteome</keyword>
<evidence type="ECO:0000256" key="1">
    <source>
        <dbReference type="SAM" id="MobiDB-lite"/>
    </source>
</evidence>
<protein>
    <recommendedName>
        <fullName evidence="4">DUF697 domain-containing protein</fullName>
    </recommendedName>
</protein>
<dbReference type="Proteomes" id="UP000004018">
    <property type="component" value="Unassembled WGS sequence"/>
</dbReference>
<organism evidence="2 3">
    <name type="scientific">Megasphaera lornae</name>
    <dbReference type="NCBI Taxonomy" id="1000568"/>
    <lineage>
        <taxon>Bacteria</taxon>
        <taxon>Bacillati</taxon>
        <taxon>Bacillota</taxon>
        <taxon>Negativicutes</taxon>
        <taxon>Veillonellales</taxon>
        <taxon>Veillonellaceae</taxon>
        <taxon>Megasphaera</taxon>
    </lineage>
</organism>
<accession>A0ABP2L5W0</accession>
<dbReference type="EMBL" id="AFIJ01000007">
    <property type="protein sequence ID" value="EGL42112.1"/>
    <property type="molecule type" value="Genomic_DNA"/>
</dbReference>
<evidence type="ECO:0008006" key="4">
    <source>
        <dbReference type="Google" id="ProtNLM"/>
    </source>
</evidence>
<gene>
    <name evidence="2" type="ORF">HMPREF1039_0186</name>
</gene>
<name>A0ABP2L5W0_9FIRM</name>
<sequence length="321" mass="35365">MSKETKDWLSDDTGTVSGEDKTKEELQAELQALQAEVKRLKETQAEESATQETAEESEQVWEALEDADEDIEIKAETLCRWGAARAGAIVIAPVVGTAALMANEVYMVSRIARLYHVKLTERALMGFVGALISRVAGHLLTTLIPFSVIQVPVAVGITYSLGRVTQRWLQDGMPEDMQPYMKMMDEWKDKARDQVEKLKDHPLKNLPLGDETIDFMKRWGRLAVEKWQVVKEKGQDIYHSVTHYDDLVDEILAEEQKKKAAAASADAETEETDEHSAASATDAAADREAAPAPDGKDSGATLAEEQVAAAIANAKLPLDDN</sequence>
<dbReference type="RefSeq" id="WP_007390573.1">
    <property type="nucleotide sequence ID" value="NZ_AFIJ01000007.1"/>
</dbReference>